<feature type="transmembrane region" description="Helical" evidence="7">
    <location>
        <begin position="44"/>
        <end position="62"/>
    </location>
</feature>
<keyword evidence="4 7" id="KW-0812">Transmembrane</keyword>
<evidence type="ECO:0000256" key="6">
    <source>
        <dbReference type="ARBA" id="ARBA00023136"/>
    </source>
</evidence>
<gene>
    <name evidence="9" type="ORF">SAMN04489732_108354</name>
</gene>
<dbReference type="NCBIfam" id="TIGR03923">
    <property type="entry name" value="T7SS_EccE"/>
    <property type="match status" value="1"/>
</dbReference>
<dbReference type="STRING" id="394193.SAMN04489732_108354"/>
<organism evidence="9 10">
    <name type="scientific">Amycolatopsis saalfeldensis</name>
    <dbReference type="NCBI Taxonomy" id="394193"/>
    <lineage>
        <taxon>Bacteria</taxon>
        <taxon>Bacillati</taxon>
        <taxon>Actinomycetota</taxon>
        <taxon>Actinomycetes</taxon>
        <taxon>Pseudonocardiales</taxon>
        <taxon>Pseudonocardiaceae</taxon>
        <taxon>Amycolatopsis</taxon>
    </lineage>
</organism>
<evidence type="ECO:0000259" key="8">
    <source>
        <dbReference type="Pfam" id="PF11203"/>
    </source>
</evidence>
<feature type="transmembrane region" description="Helical" evidence="7">
    <location>
        <begin position="12"/>
        <end position="38"/>
    </location>
</feature>
<dbReference type="Pfam" id="PF11203">
    <property type="entry name" value="EccE"/>
    <property type="match status" value="1"/>
</dbReference>
<dbReference type="OrthoDB" id="4152590at2"/>
<evidence type="ECO:0000256" key="1">
    <source>
        <dbReference type="ARBA" id="ARBA00004236"/>
    </source>
</evidence>
<evidence type="ECO:0000256" key="2">
    <source>
        <dbReference type="ARBA" id="ARBA00007759"/>
    </source>
</evidence>
<keyword evidence="6 7" id="KW-0472">Membrane</keyword>
<dbReference type="Proteomes" id="UP000198582">
    <property type="component" value="Unassembled WGS sequence"/>
</dbReference>
<dbReference type="GO" id="GO:0005886">
    <property type="term" value="C:plasma membrane"/>
    <property type="evidence" value="ECO:0007669"/>
    <property type="project" value="UniProtKB-SubCell"/>
</dbReference>
<evidence type="ECO:0000256" key="7">
    <source>
        <dbReference type="SAM" id="Phobius"/>
    </source>
</evidence>
<reference evidence="9 10" key="1">
    <citation type="submission" date="2016-10" db="EMBL/GenBank/DDBJ databases">
        <authorList>
            <person name="de Groot N.N."/>
        </authorList>
    </citation>
    <scope>NUCLEOTIDE SEQUENCE [LARGE SCALE GENOMIC DNA]</scope>
    <source>
        <strain evidence="9 10">DSM 44993</strain>
    </source>
</reference>
<evidence type="ECO:0000313" key="9">
    <source>
        <dbReference type="EMBL" id="SEP42538.1"/>
    </source>
</evidence>
<evidence type="ECO:0000313" key="10">
    <source>
        <dbReference type="Proteomes" id="UP000198582"/>
    </source>
</evidence>
<comment type="similarity">
    <text evidence="2">Belongs to the EccE family.</text>
</comment>
<proteinExistence type="inferred from homology"/>
<dbReference type="EMBL" id="FOEF01000008">
    <property type="protein sequence ID" value="SEP42538.1"/>
    <property type="molecule type" value="Genomic_DNA"/>
</dbReference>
<keyword evidence="5 7" id="KW-1133">Transmembrane helix</keyword>
<dbReference type="RefSeq" id="WP_091618627.1">
    <property type="nucleotide sequence ID" value="NZ_FOEF01000008.1"/>
</dbReference>
<evidence type="ECO:0000256" key="5">
    <source>
        <dbReference type="ARBA" id="ARBA00022989"/>
    </source>
</evidence>
<comment type="subcellular location">
    <subcellularLocation>
        <location evidence="1">Cell membrane</location>
    </subcellularLocation>
</comment>
<accession>A0A1H8XT66</accession>
<dbReference type="AlphaFoldDB" id="A0A1H8XT66"/>
<sequence length="413" mass="43313">MAPPSRRRSGGISLGPLPVANLVLLEVGVAIGLVLLAINMSLKYVAIGIAALGLIFAFLRWGGRWFTQWLGLTMRYRFRSHDRVATPPPPSSLEALAAEGEDNAVTGPDDARVNLLRLAVPDLVVAHGVDHERQQVGMAWNDGTWTAVLLVEPAPALITQAGGAPSLPLSALAPCLEDRGVVLDSIQMIWHSYPGSAALPSDSPALSSYMEVLGPLPAAARRTTWIAIRLDPRRCPAAIRERGGGVVGAHRALIGAMSRVRNALESQGVPTRPLDPDELLRSSISAAELTAVAGSPSAVTLQESWTGVTAAGIGHSSYAITGWPKGKISGSLNALTSVRALSATVAMSISPASDEGRIGLRGVVRISARNPRELDVADQRLKTISERLGVDLTPLRGLQISAFAATLPIGGTA</sequence>
<feature type="domain" description="Type VII secretion system protein EccE" evidence="8">
    <location>
        <begin position="218"/>
        <end position="320"/>
    </location>
</feature>
<keyword evidence="10" id="KW-1185">Reference proteome</keyword>
<protein>
    <submittedName>
        <fullName evidence="9">Type VII secretion protein EccE</fullName>
    </submittedName>
</protein>
<dbReference type="InterPro" id="IPR050051">
    <property type="entry name" value="EccE_dom"/>
</dbReference>
<keyword evidence="3" id="KW-1003">Cell membrane</keyword>
<evidence type="ECO:0000256" key="3">
    <source>
        <dbReference type="ARBA" id="ARBA00022475"/>
    </source>
</evidence>
<evidence type="ECO:0000256" key="4">
    <source>
        <dbReference type="ARBA" id="ARBA00022692"/>
    </source>
</evidence>
<name>A0A1H8XT66_9PSEU</name>
<dbReference type="InterPro" id="IPR021368">
    <property type="entry name" value="T7SS_EccE"/>
</dbReference>